<evidence type="ECO:0000256" key="9">
    <source>
        <dbReference type="ARBA" id="ARBA00025439"/>
    </source>
</evidence>
<keyword evidence="3" id="KW-0813">Transport</keyword>
<evidence type="ECO:0000256" key="12">
    <source>
        <dbReference type="SAM" id="Phobius"/>
    </source>
</evidence>
<evidence type="ECO:0000256" key="2">
    <source>
        <dbReference type="ARBA" id="ARBA00011262"/>
    </source>
</evidence>
<dbReference type="AlphaFoldDB" id="A0A1I1CIY6"/>
<comment type="subcellular location">
    <subcellularLocation>
        <location evidence="1">Cell membrane</location>
        <topology evidence="1">Multi-pass membrane protein</topology>
    </subcellularLocation>
</comment>
<proteinExistence type="predicted"/>
<feature type="transmembrane region" description="Helical" evidence="12">
    <location>
        <begin position="12"/>
        <end position="30"/>
    </location>
</feature>
<feature type="transmembrane region" description="Helical" evidence="12">
    <location>
        <begin position="251"/>
        <end position="268"/>
    </location>
</feature>
<keyword evidence="14" id="KW-1185">Reference proteome</keyword>
<evidence type="ECO:0000256" key="4">
    <source>
        <dbReference type="ARBA" id="ARBA00022475"/>
    </source>
</evidence>
<name>A0A1I1CIY6_9PSEU</name>
<keyword evidence="7 12" id="KW-1133">Transmembrane helix</keyword>
<feature type="transmembrane region" description="Helical" evidence="12">
    <location>
        <begin position="159"/>
        <end position="186"/>
    </location>
</feature>
<evidence type="ECO:0000256" key="11">
    <source>
        <dbReference type="SAM" id="MobiDB-lite"/>
    </source>
</evidence>
<dbReference type="RefSeq" id="WP_091678201.1">
    <property type="nucleotide sequence ID" value="NZ_FOKG01000026.1"/>
</dbReference>
<comment type="subunit">
    <text evidence="2">The complex is composed of two ATP-binding proteins (LsrA), two transmembrane proteins (LsrC and LsrD) and a solute-binding protein (LsrB).</text>
</comment>
<dbReference type="CDD" id="cd06579">
    <property type="entry name" value="TM_PBP1_transp_AraH_like"/>
    <property type="match status" value="1"/>
</dbReference>
<dbReference type="InterPro" id="IPR001851">
    <property type="entry name" value="ABC_transp_permease"/>
</dbReference>
<dbReference type="GO" id="GO:0005886">
    <property type="term" value="C:plasma membrane"/>
    <property type="evidence" value="ECO:0007669"/>
    <property type="project" value="UniProtKB-SubCell"/>
</dbReference>
<protein>
    <recommendedName>
        <fullName evidence="10">Autoinducer 2 import system permease protein LsrC</fullName>
    </recommendedName>
</protein>
<comment type="function">
    <text evidence="9">Part of the ABC transporter complex LsrABCD involved in autoinducer 2 (AI-2) import. Probably responsible for the translocation of the substrate across the membrane.</text>
</comment>
<evidence type="ECO:0000256" key="3">
    <source>
        <dbReference type="ARBA" id="ARBA00022448"/>
    </source>
</evidence>
<evidence type="ECO:0000256" key="7">
    <source>
        <dbReference type="ARBA" id="ARBA00022989"/>
    </source>
</evidence>
<dbReference type="EMBL" id="FOKG01000026">
    <property type="protein sequence ID" value="SFB60610.1"/>
    <property type="molecule type" value="Genomic_DNA"/>
</dbReference>
<keyword evidence="6 12" id="KW-0812">Transmembrane</keyword>
<dbReference type="Pfam" id="PF02653">
    <property type="entry name" value="BPD_transp_2"/>
    <property type="match status" value="1"/>
</dbReference>
<dbReference type="PANTHER" id="PTHR32196">
    <property type="entry name" value="ABC TRANSPORTER PERMEASE PROTEIN YPHD-RELATED-RELATED"/>
    <property type="match status" value="1"/>
</dbReference>
<dbReference type="GO" id="GO:0022857">
    <property type="term" value="F:transmembrane transporter activity"/>
    <property type="evidence" value="ECO:0007669"/>
    <property type="project" value="InterPro"/>
</dbReference>
<feature type="transmembrane region" description="Helical" evidence="12">
    <location>
        <begin position="121"/>
        <end position="139"/>
    </location>
</feature>
<sequence>MNRLRDLLSGREMSIVGVLVAVVAVTTAVNPGFLSPQGVHDLFLNASIIALLVIGQTLLVITRNIDLSVGSVMGLTAFLSGQLFISSPGTPVILVLLAGMALGAVCGAFNGALVAIAKVPALVVTLGTLYVFRGVNYGWASATDTHQVNADQMSPDFLAFGSGSVFGIPNLSLIALAMLVLVGYALHNWRSGRELYAIGSNPQAARLAGIPAGRRVFTAFVISGALVGLAGVLHASYFGTINASVGTGKELAVVAAVVVGGVAIFGGSGSVLGAVLGALLLTTITSALPILGVPAFWQRAVDGAALLLAISMDRAVMLRMAERLRRERNAKAGPPPADTPSGSERSVPRA</sequence>
<evidence type="ECO:0000256" key="6">
    <source>
        <dbReference type="ARBA" id="ARBA00022692"/>
    </source>
</evidence>
<evidence type="ECO:0000313" key="13">
    <source>
        <dbReference type="EMBL" id="SFB60610.1"/>
    </source>
</evidence>
<dbReference type="STRING" id="490629.SAMN05216266_1265"/>
<accession>A0A1I1CIY6</accession>
<keyword evidence="5" id="KW-0997">Cell inner membrane</keyword>
<feature type="region of interest" description="Disordered" evidence="11">
    <location>
        <begin position="327"/>
        <end position="350"/>
    </location>
</feature>
<organism evidence="13 14">
    <name type="scientific">Amycolatopsis marina</name>
    <dbReference type="NCBI Taxonomy" id="490629"/>
    <lineage>
        <taxon>Bacteria</taxon>
        <taxon>Bacillati</taxon>
        <taxon>Actinomycetota</taxon>
        <taxon>Actinomycetes</taxon>
        <taxon>Pseudonocardiales</taxon>
        <taxon>Pseudonocardiaceae</taxon>
        <taxon>Amycolatopsis</taxon>
    </lineage>
</organism>
<feature type="transmembrane region" description="Helical" evidence="12">
    <location>
        <begin position="216"/>
        <end position="239"/>
    </location>
</feature>
<feature type="transmembrane region" description="Helical" evidence="12">
    <location>
        <begin position="91"/>
        <end position="114"/>
    </location>
</feature>
<feature type="transmembrane region" description="Helical" evidence="12">
    <location>
        <begin position="67"/>
        <end position="85"/>
    </location>
</feature>
<evidence type="ECO:0000256" key="8">
    <source>
        <dbReference type="ARBA" id="ARBA00023136"/>
    </source>
</evidence>
<dbReference type="Proteomes" id="UP000243799">
    <property type="component" value="Unassembled WGS sequence"/>
</dbReference>
<evidence type="ECO:0000313" key="14">
    <source>
        <dbReference type="Proteomes" id="UP000243799"/>
    </source>
</evidence>
<feature type="transmembrane region" description="Helical" evidence="12">
    <location>
        <begin position="275"/>
        <end position="297"/>
    </location>
</feature>
<dbReference type="PANTHER" id="PTHR32196:SF29">
    <property type="entry name" value="AUTOINDUCER 2 IMPORT SYSTEM PERMEASE PROTEIN LSRC"/>
    <property type="match status" value="1"/>
</dbReference>
<evidence type="ECO:0000256" key="1">
    <source>
        <dbReference type="ARBA" id="ARBA00004651"/>
    </source>
</evidence>
<evidence type="ECO:0000256" key="10">
    <source>
        <dbReference type="ARBA" id="ARBA00039382"/>
    </source>
</evidence>
<gene>
    <name evidence="13" type="ORF">SAMN05216266_1265</name>
</gene>
<keyword evidence="4" id="KW-1003">Cell membrane</keyword>
<reference evidence="14" key="1">
    <citation type="submission" date="2016-10" db="EMBL/GenBank/DDBJ databases">
        <authorList>
            <person name="Varghese N."/>
            <person name="Submissions S."/>
        </authorList>
    </citation>
    <scope>NUCLEOTIDE SEQUENCE [LARGE SCALE GENOMIC DNA]</scope>
    <source>
        <strain evidence="14">CGMCC 4.3568</strain>
    </source>
</reference>
<feature type="transmembrane region" description="Helical" evidence="12">
    <location>
        <begin position="42"/>
        <end position="60"/>
    </location>
</feature>
<evidence type="ECO:0000256" key="5">
    <source>
        <dbReference type="ARBA" id="ARBA00022519"/>
    </source>
</evidence>
<keyword evidence="8 12" id="KW-0472">Membrane</keyword>
<dbReference type="OrthoDB" id="9808136at2"/>